<dbReference type="PANTHER" id="PTHR13374">
    <property type="entry name" value="DET1 HOMOLOG DE-ETIOLATED-1 HOMOLOG"/>
    <property type="match status" value="1"/>
</dbReference>
<evidence type="ECO:0008006" key="3">
    <source>
        <dbReference type="Google" id="ProtNLM"/>
    </source>
</evidence>
<reference evidence="1 2" key="1">
    <citation type="submission" date="2023-09" db="EMBL/GenBank/DDBJ databases">
        <title>Genomes of two closely related lineages of the louse Polyplax serrata with different host specificities.</title>
        <authorList>
            <person name="Martinu J."/>
            <person name="Tarabai H."/>
            <person name="Stefka J."/>
            <person name="Hypsa V."/>
        </authorList>
    </citation>
    <scope>NUCLEOTIDE SEQUENCE [LARGE SCALE GENOMIC DNA]</scope>
    <source>
        <strain evidence="1">98ZLc_SE</strain>
    </source>
</reference>
<dbReference type="EMBL" id="JAWJWF010000006">
    <property type="protein sequence ID" value="KAK6631258.1"/>
    <property type="molecule type" value="Genomic_DNA"/>
</dbReference>
<accession>A0ABR1AY26</accession>
<proteinExistence type="predicted"/>
<dbReference type="PANTHER" id="PTHR13374:SF3">
    <property type="entry name" value="DET1 HOMOLOG"/>
    <property type="match status" value="1"/>
</dbReference>
<dbReference type="Proteomes" id="UP001359485">
    <property type="component" value="Unassembled WGS sequence"/>
</dbReference>
<sequence>MKLANPGGTGDSNSNFGFVSLHESLKTRRIPAQNVVIRLQKRETFGSNKGTHFHTARRFYQNVFPNFTIVNVEKPPCFLRKFSPDGKYFIAFSADQFSLEIYKYQGCTAAGDLLKDCTGDYLNLENANSEIIRNQIFKRFFRLKWMITVAELGLGENVQQLNRECSLFSNCGRYVIIGSASNIAEDWPNFHDIYTNNEAVTPNSKFPLEDYTIYLIDLENGYLCDWRDFKVDKIFLSHNQGLYLYKETLAVLSVQHQTIHIFQIANGRFHNVRKIGRHCFEDDEFVLSCGIPMTNTPNLHRPFREVTINSLKHRLLVFLFKRAKKISDDTSSPYELRRFYQHFEHLQLNSLRMWKMQLLDDDHLLIKYASEDVVTLKATEPTHSQTSFFVVYNMKEARVLAIYENISEEFLHIFENFCDYFRNAQLFTDHHFSCSPSNNTHARLLQQRFKLMISSARNGGPTEAIKRLLAQLPISAQSYSNSPYLDLSLFSYYDKWISNMERPKTCGEYPIRFYARDSGLLKFCIYIGLLGKKPPPTARRLVAFTFHPTEPFAISVQRTNAEYIVNFHIRHFSS</sequence>
<dbReference type="Pfam" id="PF09737">
    <property type="entry name" value="Det1"/>
    <property type="match status" value="1"/>
</dbReference>
<evidence type="ECO:0000313" key="2">
    <source>
        <dbReference type="Proteomes" id="UP001359485"/>
    </source>
</evidence>
<gene>
    <name evidence="1" type="ORF">RUM44_005784</name>
</gene>
<organism evidence="1 2">
    <name type="scientific">Polyplax serrata</name>
    <name type="common">Common mouse louse</name>
    <dbReference type="NCBI Taxonomy" id="468196"/>
    <lineage>
        <taxon>Eukaryota</taxon>
        <taxon>Metazoa</taxon>
        <taxon>Ecdysozoa</taxon>
        <taxon>Arthropoda</taxon>
        <taxon>Hexapoda</taxon>
        <taxon>Insecta</taxon>
        <taxon>Pterygota</taxon>
        <taxon>Neoptera</taxon>
        <taxon>Paraneoptera</taxon>
        <taxon>Psocodea</taxon>
        <taxon>Troctomorpha</taxon>
        <taxon>Phthiraptera</taxon>
        <taxon>Anoplura</taxon>
        <taxon>Polyplacidae</taxon>
        <taxon>Polyplax</taxon>
    </lineage>
</organism>
<name>A0ABR1AY26_POLSC</name>
<dbReference type="SUPFAM" id="SSF82171">
    <property type="entry name" value="DPP6 N-terminal domain-like"/>
    <property type="match status" value="1"/>
</dbReference>
<dbReference type="InterPro" id="IPR019138">
    <property type="entry name" value="De-etiolated_protein_1_Det1"/>
</dbReference>
<evidence type="ECO:0000313" key="1">
    <source>
        <dbReference type="EMBL" id="KAK6631258.1"/>
    </source>
</evidence>
<comment type="caution">
    <text evidence="1">The sequence shown here is derived from an EMBL/GenBank/DDBJ whole genome shotgun (WGS) entry which is preliminary data.</text>
</comment>
<keyword evidence="2" id="KW-1185">Reference proteome</keyword>
<protein>
    <recommendedName>
        <fullName evidence="3">DET1</fullName>
    </recommendedName>
</protein>